<reference evidence="8 9" key="1">
    <citation type="submission" date="2023-11" db="EMBL/GenBank/DDBJ databases">
        <authorList>
            <person name="Xu M."/>
            <person name="Jiang T."/>
        </authorList>
    </citation>
    <scope>NUCLEOTIDE SEQUENCE [LARGE SCALE GENOMIC DNA]</scope>
    <source>
        <strain evidence="8 9">SD</strain>
    </source>
</reference>
<dbReference type="CDD" id="cd02947">
    <property type="entry name" value="TRX_family"/>
    <property type="match status" value="1"/>
</dbReference>
<gene>
    <name evidence="8" type="ORF">SK069_10570</name>
</gene>
<dbReference type="PROSITE" id="PS51352">
    <property type="entry name" value="THIOREDOXIN_2"/>
    <property type="match status" value="1"/>
</dbReference>
<dbReference type="InterPro" id="IPR013766">
    <property type="entry name" value="Thioredoxin_domain"/>
</dbReference>
<dbReference type="PANTHER" id="PTHR45663:SF11">
    <property type="entry name" value="GEO12009P1"/>
    <property type="match status" value="1"/>
</dbReference>
<evidence type="ECO:0000259" key="7">
    <source>
        <dbReference type="PROSITE" id="PS51352"/>
    </source>
</evidence>
<evidence type="ECO:0000256" key="6">
    <source>
        <dbReference type="PIRNR" id="PIRNR000077"/>
    </source>
</evidence>
<proteinExistence type="inferred from homology"/>
<dbReference type="PIRSF" id="PIRSF000077">
    <property type="entry name" value="Thioredoxin"/>
    <property type="match status" value="1"/>
</dbReference>
<keyword evidence="3" id="KW-0249">Electron transport</keyword>
<comment type="similarity">
    <text evidence="1 6">Belongs to the thioredoxin family.</text>
</comment>
<feature type="domain" description="Thioredoxin" evidence="7">
    <location>
        <begin position="1"/>
        <end position="110"/>
    </location>
</feature>
<dbReference type="Gene3D" id="3.40.30.10">
    <property type="entry name" value="Glutaredoxin"/>
    <property type="match status" value="1"/>
</dbReference>
<dbReference type="SUPFAM" id="SSF52833">
    <property type="entry name" value="Thioredoxin-like"/>
    <property type="match status" value="1"/>
</dbReference>
<dbReference type="Pfam" id="PF00085">
    <property type="entry name" value="Thioredoxin"/>
    <property type="match status" value="1"/>
</dbReference>
<dbReference type="InterPro" id="IPR005746">
    <property type="entry name" value="Thioredoxin"/>
</dbReference>
<evidence type="ECO:0000256" key="4">
    <source>
        <dbReference type="ARBA" id="ARBA00023157"/>
    </source>
</evidence>
<evidence type="ECO:0000313" key="8">
    <source>
        <dbReference type="EMBL" id="MDX8152038.1"/>
    </source>
</evidence>
<comment type="caution">
    <text evidence="8">The sequence shown here is derived from an EMBL/GenBank/DDBJ whole genome shotgun (WGS) entry which is preliminary data.</text>
</comment>
<keyword evidence="4" id="KW-1015">Disulfide bond</keyword>
<evidence type="ECO:0000256" key="5">
    <source>
        <dbReference type="ARBA" id="ARBA00023284"/>
    </source>
</evidence>
<keyword evidence="2" id="KW-0813">Transport</keyword>
<evidence type="ECO:0000313" key="9">
    <source>
        <dbReference type="Proteomes" id="UP001277761"/>
    </source>
</evidence>
<dbReference type="Proteomes" id="UP001277761">
    <property type="component" value="Unassembled WGS sequence"/>
</dbReference>
<dbReference type="PRINTS" id="PR00421">
    <property type="entry name" value="THIOREDOXIN"/>
</dbReference>
<dbReference type="RefSeq" id="WP_319954193.1">
    <property type="nucleotide sequence ID" value="NZ_JAXAVX010000004.1"/>
</dbReference>
<accession>A0ABU4VJQ1</accession>
<name>A0ABU4VJQ1_9ACTN</name>
<dbReference type="InterPro" id="IPR036249">
    <property type="entry name" value="Thioredoxin-like_sf"/>
</dbReference>
<evidence type="ECO:0000256" key="2">
    <source>
        <dbReference type="ARBA" id="ARBA00022448"/>
    </source>
</evidence>
<organism evidence="8 9">
    <name type="scientific">Patulibacter brassicae</name>
    <dbReference type="NCBI Taxonomy" id="1705717"/>
    <lineage>
        <taxon>Bacteria</taxon>
        <taxon>Bacillati</taxon>
        <taxon>Actinomycetota</taxon>
        <taxon>Thermoleophilia</taxon>
        <taxon>Solirubrobacterales</taxon>
        <taxon>Patulibacteraceae</taxon>
        <taxon>Patulibacter</taxon>
    </lineage>
</organism>
<evidence type="ECO:0000256" key="1">
    <source>
        <dbReference type="ARBA" id="ARBA00008987"/>
    </source>
</evidence>
<protein>
    <recommendedName>
        <fullName evidence="6">Thioredoxin</fullName>
    </recommendedName>
</protein>
<dbReference type="PANTHER" id="PTHR45663">
    <property type="entry name" value="GEO12009P1"/>
    <property type="match status" value="1"/>
</dbReference>
<dbReference type="EMBL" id="JAXAVX010000004">
    <property type="protein sequence ID" value="MDX8152038.1"/>
    <property type="molecule type" value="Genomic_DNA"/>
</dbReference>
<evidence type="ECO:0000256" key="3">
    <source>
        <dbReference type="ARBA" id="ARBA00022982"/>
    </source>
</evidence>
<keyword evidence="9" id="KW-1185">Reference proteome</keyword>
<sequence length="111" mass="12082">MTTTTPLTHTTTDRWTADVLEAETPVLVELGAAWCPPCRAIQPVLQRLDEEHSGLRVLTLDTDAETEIASRYGVLSLPTLLGFRDGVEVLRLVGARPYGRLASEIEPLVGA</sequence>
<keyword evidence="5" id="KW-0676">Redox-active center</keyword>